<dbReference type="Pfam" id="PF22980">
    <property type="entry name" value="Myb_DNA-bind_8"/>
    <property type="match status" value="1"/>
</dbReference>
<dbReference type="EMBL" id="NPIC01000008">
    <property type="protein sequence ID" value="RDL34001.1"/>
    <property type="molecule type" value="Genomic_DNA"/>
</dbReference>
<feature type="domain" description="Myb-like DNA-binding" evidence="2">
    <location>
        <begin position="26"/>
        <end position="74"/>
    </location>
</feature>
<dbReference type="STRING" id="2656787.A0A370TGI2"/>
<dbReference type="OrthoDB" id="5421770at2759"/>
<protein>
    <recommendedName>
        <fullName evidence="2">Myb-like DNA-binding domain-containing protein</fullName>
    </recommendedName>
</protein>
<evidence type="ECO:0000256" key="1">
    <source>
        <dbReference type="SAM" id="MobiDB-lite"/>
    </source>
</evidence>
<dbReference type="GeneID" id="43601218"/>
<dbReference type="InterPro" id="IPR054505">
    <property type="entry name" value="Myb_DNA-bind_8"/>
</dbReference>
<comment type="caution">
    <text evidence="3">The sequence shown here is derived from an EMBL/GenBank/DDBJ whole genome shotgun (WGS) entry which is preliminary data.</text>
</comment>
<evidence type="ECO:0000259" key="2">
    <source>
        <dbReference type="Pfam" id="PF22980"/>
    </source>
</evidence>
<feature type="compositionally biased region" description="Basic residues" evidence="1">
    <location>
        <begin position="118"/>
        <end position="127"/>
    </location>
</feature>
<accession>A0A370TGI2</accession>
<dbReference type="RefSeq" id="XP_031867283.1">
    <property type="nucleotide sequence ID" value="XM_032016992.1"/>
</dbReference>
<dbReference type="Proteomes" id="UP000254866">
    <property type="component" value="Unassembled WGS sequence"/>
</dbReference>
<keyword evidence="4" id="KW-1185">Reference proteome</keyword>
<proteinExistence type="predicted"/>
<organism evidence="3 4">
    <name type="scientific">Venustampulla echinocandica</name>
    <dbReference type="NCBI Taxonomy" id="2656787"/>
    <lineage>
        <taxon>Eukaryota</taxon>
        <taxon>Fungi</taxon>
        <taxon>Dikarya</taxon>
        <taxon>Ascomycota</taxon>
        <taxon>Pezizomycotina</taxon>
        <taxon>Leotiomycetes</taxon>
        <taxon>Helotiales</taxon>
        <taxon>Pleuroascaceae</taxon>
        <taxon>Venustampulla</taxon>
    </lineage>
</organism>
<feature type="region of interest" description="Disordered" evidence="1">
    <location>
        <begin position="74"/>
        <end position="187"/>
    </location>
</feature>
<evidence type="ECO:0000313" key="3">
    <source>
        <dbReference type="EMBL" id="RDL34001.1"/>
    </source>
</evidence>
<evidence type="ECO:0000313" key="4">
    <source>
        <dbReference type="Proteomes" id="UP000254866"/>
    </source>
</evidence>
<dbReference type="AlphaFoldDB" id="A0A370TGI2"/>
<reference evidence="3 4" key="1">
    <citation type="journal article" date="2018" name="IMA Fungus">
        <title>IMA Genome-F 9: Draft genome sequence of Annulohypoxylon stygium, Aspergillus mulundensis, Berkeleyomyces basicola (syn. Thielaviopsis basicola), Ceratocystis smalleyi, two Cercospora beticola strains, Coleophoma cylindrospora, Fusarium fracticaudum, Phialophora cf. hyalina, and Morchella septimelata.</title>
        <authorList>
            <person name="Wingfield B.D."/>
            <person name="Bills G.F."/>
            <person name="Dong Y."/>
            <person name="Huang W."/>
            <person name="Nel W.J."/>
            <person name="Swalarsk-Parry B.S."/>
            <person name="Vaghefi N."/>
            <person name="Wilken P.M."/>
            <person name="An Z."/>
            <person name="de Beer Z.W."/>
            <person name="De Vos L."/>
            <person name="Chen L."/>
            <person name="Duong T.A."/>
            <person name="Gao Y."/>
            <person name="Hammerbacher A."/>
            <person name="Kikkert J.R."/>
            <person name="Li Y."/>
            <person name="Li H."/>
            <person name="Li K."/>
            <person name="Li Q."/>
            <person name="Liu X."/>
            <person name="Ma X."/>
            <person name="Naidoo K."/>
            <person name="Pethybridge S.J."/>
            <person name="Sun J."/>
            <person name="Steenkamp E.T."/>
            <person name="van der Nest M.A."/>
            <person name="van Wyk S."/>
            <person name="Wingfield M.J."/>
            <person name="Xiong C."/>
            <person name="Yue Q."/>
            <person name="Zhang X."/>
        </authorList>
    </citation>
    <scope>NUCLEOTIDE SEQUENCE [LARGE SCALE GENOMIC DNA]</scope>
    <source>
        <strain evidence="3 4">BP 5553</strain>
    </source>
</reference>
<feature type="region of interest" description="Disordered" evidence="1">
    <location>
        <begin position="1"/>
        <end position="22"/>
    </location>
</feature>
<name>A0A370TGI2_9HELO</name>
<gene>
    <name evidence="3" type="ORF">BP5553_08369</name>
</gene>
<sequence length="187" mass="19256">MAEQDKSAGSAGPVGPVESKSGMPQADVDFLIACLKNTTGGSISIDTKAVADALKYQNHRSVGNRISALKKKYDLPFGSSSNGKGKASDAAGPNESAIPVTPNKNRVTKPKTPGTGSARKKAASKKVKKEEPKSEDEEAVTTSAANSIAGFAVKNPGLGLDVPLDEDEALFGTADEGEDEKHSDGEA</sequence>